<comment type="similarity">
    <text evidence="2 5">Belongs to the Rab GDI family.</text>
</comment>
<dbReference type="PANTHER" id="PTHR11787:SF4">
    <property type="entry name" value="CHM, RAB ESCORT PROTEIN 1"/>
    <property type="match status" value="1"/>
</dbReference>
<evidence type="ECO:0000256" key="3">
    <source>
        <dbReference type="ARBA" id="ARBA00022468"/>
    </source>
</evidence>
<dbReference type="InterPro" id="IPR054420">
    <property type="entry name" value="RAE1_2_domI_C"/>
</dbReference>
<organism evidence="8 9">
    <name type="scientific">Saponaria officinalis</name>
    <name type="common">Common soapwort</name>
    <name type="synonym">Lychnis saponaria</name>
    <dbReference type="NCBI Taxonomy" id="3572"/>
    <lineage>
        <taxon>Eukaryota</taxon>
        <taxon>Viridiplantae</taxon>
        <taxon>Streptophyta</taxon>
        <taxon>Embryophyta</taxon>
        <taxon>Tracheophyta</taxon>
        <taxon>Spermatophyta</taxon>
        <taxon>Magnoliopsida</taxon>
        <taxon>eudicotyledons</taxon>
        <taxon>Gunneridae</taxon>
        <taxon>Pentapetalae</taxon>
        <taxon>Caryophyllales</taxon>
        <taxon>Caryophyllaceae</taxon>
        <taxon>Caryophylleae</taxon>
        <taxon>Saponaria</taxon>
    </lineage>
</organism>
<keyword evidence="3 5" id="KW-0343">GTPase activation</keyword>
<dbReference type="Pfam" id="PF22603">
    <property type="entry name" value="RAE1_2_domI_C"/>
    <property type="match status" value="1"/>
</dbReference>
<evidence type="ECO:0000313" key="9">
    <source>
        <dbReference type="Proteomes" id="UP001443914"/>
    </source>
</evidence>
<dbReference type="PANTHER" id="PTHR11787">
    <property type="entry name" value="RAB GDP-DISSOCIATION INHIBITOR"/>
    <property type="match status" value="1"/>
</dbReference>
<evidence type="ECO:0000256" key="5">
    <source>
        <dbReference type="PIRNR" id="PIRNR016550"/>
    </source>
</evidence>
<dbReference type="InterPro" id="IPR001738">
    <property type="entry name" value="Rab_escort"/>
</dbReference>
<dbReference type="PIRSF" id="PIRSF016550">
    <property type="entry name" value="Rab_ger_ger_transf_A_euk"/>
    <property type="match status" value="1"/>
</dbReference>
<dbReference type="InterPro" id="IPR036188">
    <property type="entry name" value="FAD/NAD-bd_sf"/>
</dbReference>
<dbReference type="GO" id="GO:0005634">
    <property type="term" value="C:nucleus"/>
    <property type="evidence" value="ECO:0007669"/>
    <property type="project" value="TreeGrafter"/>
</dbReference>
<comment type="subcellular location">
    <subcellularLocation>
        <location evidence="1">Cytoplasm</location>
        <location evidence="1">Cytosol</location>
    </subcellularLocation>
</comment>
<dbReference type="Proteomes" id="UP001443914">
    <property type="component" value="Unassembled WGS sequence"/>
</dbReference>
<proteinExistence type="inferred from homology"/>
<comment type="function">
    <text evidence="5">Substrate-binding subunit of the Rab geranylgeranyltransferase (GGTase) complex. Binds unprenylated Rab proteins.</text>
</comment>
<comment type="caution">
    <text evidence="8">The sequence shown here is derived from an EMBL/GenBank/DDBJ whole genome shotgun (WGS) entry which is preliminary data.</text>
</comment>
<dbReference type="GO" id="GO:0006886">
    <property type="term" value="P:intracellular protein transport"/>
    <property type="evidence" value="ECO:0007669"/>
    <property type="project" value="InterPro"/>
</dbReference>
<feature type="region of interest" description="Disordered" evidence="6">
    <location>
        <begin position="1"/>
        <end position="28"/>
    </location>
</feature>
<keyword evidence="9" id="KW-1185">Reference proteome</keyword>
<reference evidence="8" key="1">
    <citation type="submission" date="2024-03" db="EMBL/GenBank/DDBJ databases">
        <title>WGS assembly of Saponaria officinalis var. Norfolk2.</title>
        <authorList>
            <person name="Jenkins J."/>
            <person name="Shu S."/>
            <person name="Grimwood J."/>
            <person name="Barry K."/>
            <person name="Goodstein D."/>
            <person name="Schmutz J."/>
            <person name="Leebens-Mack J."/>
            <person name="Osbourn A."/>
        </authorList>
    </citation>
    <scope>NUCLEOTIDE SEQUENCE [LARGE SCALE GENOMIC DNA]</scope>
    <source>
        <strain evidence="8">JIC</strain>
    </source>
</reference>
<feature type="domain" description="RAE1/2" evidence="7">
    <location>
        <begin position="378"/>
        <end position="471"/>
    </location>
</feature>
<evidence type="ECO:0000256" key="2">
    <source>
        <dbReference type="ARBA" id="ARBA00005593"/>
    </source>
</evidence>
<sequence length="556" mass="60952">MSNPPSPPATPPPSSPATSSPPPQPLEFPPIDPTNFDLIIVGTSLPSSVLSAAASTAGKTVLHLDPNPFYGSLFSSLSHPSLSSLLLPTRRLLSVVDFPPLPPHLHPLAHKFSLDVSGPRVLFSADASIDLLVKSGVSDYMEFKAVDESLIFDVDSSRLISVPDSRAAIFKDKCLSLKEKNQLMKFFKLVQLHLSGDDDSRISEEDLEKPFFEFLSKMLLPKKIIGIILYAIALADYDQENIEAVNDLLQTKDGIDRLALYHSSIGRFPNAHGAMLYPMYGQGELPQAFCRRAAVKGCIYVLRMPVEALLADEDTGLYRGVRLASGQDLFSQKLIMDPDVVVPQGLASSTPEDSERTLRHPLSIDMGKKVSSDVEKKVARAICITKTSLKLDASNLMIVLPPRSLYPEQATSVRAVQLSSNTAVCPVGMFVVYLSALCNDANQGKTLLTVAMDALFRQLTSENANVDCEENPLKNSDAPNAVHEDQRPVCEWRALYIQDITEGSIHTVSTSPSPDGKLSYNDLFRSTEEMFRQMFPGEEFFPAPMNDNDSEVVDPE</sequence>
<dbReference type="Gene3D" id="3.50.50.60">
    <property type="entry name" value="FAD/NAD(P)-binding domain"/>
    <property type="match status" value="2"/>
</dbReference>
<dbReference type="GO" id="GO:0005968">
    <property type="term" value="C:Rab-protein geranylgeranyltransferase complex"/>
    <property type="evidence" value="ECO:0007669"/>
    <property type="project" value="UniProtKB-UniRule"/>
</dbReference>
<dbReference type="AlphaFoldDB" id="A0AAW1KBY4"/>
<dbReference type="GO" id="GO:0007264">
    <property type="term" value="P:small GTPase-mediated signal transduction"/>
    <property type="evidence" value="ECO:0007669"/>
    <property type="project" value="UniProtKB-UniRule"/>
</dbReference>
<dbReference type="SUPFAM" id="SSF51905">
    <property type="entry name" value="FAD/NAD(P)-binding domain"/>
    <property type="match status" value="1"/>
</dbReference>
<dbReference type="SUPFAM" id="SSF54373">
    <property type="entry name" value="FAD-linked reductases, C-terminal domain"/>
    <property type="match status" value="1"/>
</dbReference>
<name>A0AAW1KBY4_SAPOF</name>
<dbReference type="InterPro" id="IPR018203">
    <property type="entry name" value="GDP_dissociation_inhibitor"/>
</dbReference>
<evidence type="ECO:0000313" key="8">
    <source>
        <dbReference type="EMBL" id="KAK9715735.1"/>
    </source>
</evidence>
<dbReference type="PRINTS" id="PR00891">
    <property type="entry name" value="RABGDIREP"/>
</dbReference>
<dbReference type="FunFam" id="1.10.405.10:FF:000008">
    <property type="entry name" value="Rab proteins geranylgeranyltransferase component"/>
    <property type="match status" value="1"/>
</dbReference>
<evidence type="ECO:0000256" key="6">
    <source>
        <dbReference type="SAM" id="MobiDB-lite"/>
    </source>
</evidence>
<accession>A0AAW1KBY4</accession>
<dbReference type="GO" id="GO:0005829">
    <property type="term" value="C:cytosol"/>
    <property type="evidence" value="ECO:0007669"/>
    <property type="project" value="UniProtKB-SubCell"/>
</dbReference>
<dbReference type="Pfam" id="PF00996">
    <property type="entry name" value="GDI"/>
    <property type="match status" value="1"/>
</dbReference>
<dbReference type="GO" id="GO:0005092">
    <property type="term" value="F:GDP-dissociation inhibitor activity"/>
    <property type="evidence" value="ECO:0007669"/>
    <property type="project" value="InterPro"/>
</dbReference>
<keyword evidence="4 5" id="KW-0963">Cytoplasm</keyword>
<evidence type="ECO:0000256" key="4">
    <source>
        <dbReference type="ARBA" id="ARBA00022490"/>
    </source>
</evidence>
<dbReference type="GO" id="GO:0005096">
    <property type="term" value="F:GTPase activator activity"/>
    <property type="evidence" value="ECO:0007669"/>
    <property type="project" value="UniProtKB-UniRule"/>
</dbReference>
<dbReference type="Gene3D" id="1.10.405.10">
    <property type="entry name" value="Guanine Nucleotide Dissociation Inhibitor, domain 1"/>
    <property type="match status" value="1"/>
</dbReference>
<dbReference type="EMBL" id="JBDFQZ010000006">
    <property type="protein sequence ID" value="KAK9715735.1"/>
    <property type="molecule type" value="Genomic_DNA"/>
</dbReference>
<dbReference type="Gene3D" id="3.30.519.10">
    <property type="entry name" value="Guanine Nucleotide Dissociation Inhibitor, domain 2"/>
    <property type="match status" value="1"/>
</dbReference>
<protein>
    <recommendedName>
        <fullName evidence="5">Rab escort protein 1</fullName>
    </recommendedName>
</protein>
<dbReference type="GO" id="GO:0016192">
    <property type="term" value="P:vesicle-mediated transport"/>
    <property type="evidence" value="ECO:0007669"/>
    <property type="project" value="TreeGrafter"/>
</dbReference>
<evidence type="ECO:0000256" key="1">
    <source>
        <dbReference type="ARBA" id="ARBA00004514"/>
    </source>
</evidence>
<gene>
    <name evidence="8" type="ORF">RND81_06G186100</name>
</gene>
<evidence type="ECO:0000259" key="7">
    <source>
        <dbReference type="Pfam" id="PF22603"/>
    </source>
</evidence>